<evidence type="ECO:0000259" key="7">
    <source>
        <dbReference type="PROSITE" id="PS51645"/>
    </source>
</evidence>
<evidence type="ECO:0000256" key="4">
    <source>
        <dbReference type="PIRSR" id="PIRSR602081-1"/>
    </source>
</evidence>
<dbReference type="PANTHER" id="PTHR11455">
    <property type="entry name" value="CRYPTOCHROME"/>
    <property type="match status" value="1"/>
</dbReference>
<dbReference type="AlphaFoldDB" id="A0A1X7IR82"/>
<dbReference type="GO" id="GO:0006950">
    <property type="term" value="P:response to stress"/>
    <property type="evidence" value="ECO:0007669"/>
    <property type="project" value="UniProtKB-ARBA"/>
</dbReference>
<keyword evidence="8" id="KW-0456">Lyase</keyword>
<dbReference type="PROSITE" id="PS00691">
    <property type="entry name" value="DNA_PHOTOLYASES_1_2"/>
    <property type="match status" value="1"/>
</dbReference>
<dbReference type="Gene3D" id="1.25.40.80">
    <property type="match status" value="1"/>
</dbReference>
<feature type="binding site" evidence="4">
    <location>
        <begin position="237"/>
        <end position="241"/>
    </location>
    <ligand>
        <name>FAD</name>
        <dbReference type="ChEBI" id="CHEBI:57692"/>
    </ligand>
</feature>
<dbReference type="InterPro" id="IPR006050">
    <property type="entry name" value="DNA_photolyase_N"/>
</dbReference>
<dbReference type="PANTHER" id="PTHR11455:SF9">
    <property type="entry name" value="CRYPTOCHROME CIRCADIAN CLOCK 5 ISOFORM X1"/>
    <property type="match status" value="1"/>
</dbReference>
<dbReference type="Pfam" id="PF03441">
    <property type="entry name" value="FAD_binding_7"/>
    <property type="match status" value="1"/>
</dbReference>
<sequence length="470" mass="52636">MSAPSVVWFRDDLRVADNPALHEAAQRGEPIVCLYILDDASSDIRPLGGAARWWLHHSLDTLASSLRDLGLDLTLRRGAASDVIDSVVAETGAKAVFWNRRYGEAERAVDAGIKSSLRAAGIEARSTQASLLFEPWTVLTGQGAPYRVFTPFYRSCLAQAEPRHPLPVDDEVSAFDGVTGDDLADWALLPTQPDWAGGLREAWVPGEKTALERLRAFLADELSSYVAEQDLPAQDATSGLSPYLRWGEISPFQVWHETRSFVASLDRRTSEGATAAEGASAFLRQLVWREFSYHLLFHWPQITHANMRPAFDDFPWSEPTDVVMEAWQMGRTGIPLVDAGMRELWQTGIMHNRVRMVVASFLVKNLRIDWREGERWFWDTLVDADPAANAVNWQWVAGSGVDAAPYFRVFNPELQATKFDPHREYIRRFVPDIDDETYPPPLVDLKESRKAALDAYASISKDRALGEPGA</sequence>
<keyword evidence="9" id="KW-1185">Reference proteome</keyword>
<dbReference type="RefSeq" id="WP_085483116.1">
    <property type="nucleotide sequence ID" value="NZ_FXAY01000001.1"/>
</dbReference>
<evidence type="ECO:0000256" key="3">
    <source>
        <dbReference type="ARBA" id="ARBA00022991"/>
    </source>
</evidence>
<proteinExistence type="inferred from homology"/>
<evidence type="ECO:0000256" key="5">
    <source>
        <dbReference type="PIRSR" id="PIRSR602081-2"/>
    </source>
</evidence>
<dbReference type="InterPro" id="IPR036134">
    <property type="entry name" value="Crypto/Photolyase_FAD-like_sf"/>
</dbReference>
<feature type="site" description="Electron transfer via tryptophanyl radical" evidence="5">
    <location>
        <position position="393"/>
    </location>
</feature>
<gene>
    <name evidence="8" type="ORF">SAMN06296010_0799</name>
</gene>
<dbReference type="SUPFAM" id="SSF52425">
    <property type="entry name" value="Cryptochrome/photolyase, N-terminal domain"/>
    <property type="match status" value="1"/>
</dbReference>
<dbReference type="EMBL" id="FXAY01000001">
    <property type="protein sequence ID" value="SMG17633.1"/>
    <property type="molecule type" value="Genomic_DNA"/>
</dbReference>
<evidence type="ECO:0000256" key="1">
    <source>
        <dbReference type="ARBA" id="ARBA00022630"/>
    </source>
</evidence>
<dbReference type="STRING" id="150121.SAMN06296010_0799"/>
<feature type="domain" description="Photolyase/cryptochrome alpha/beta" evidence="7">
    <location>
        <begin position="3"/>
        <end position="132"/>
    </location>
</feature>
<dbReference type="GO" id="GO:0071949">
    <property type="term" value="F:FAD binding"/>
    <property type="evidence" value="ECO:0007669"/>
    <property type="project" value="TreeGrafter"/>
</dbReference>
<keyword evidence="2 4" id="KW-0274">FAD</keyword>
<keyword evidence="3 6" id="KW-0157">Chromophore</keyword>
<dbReference type="InterPro" id="IPR005101">
    <property type="entry name" value="Cryptochr/Photolyase_FAD-bd"/>
</dbReference>
<evidence type="ECO:0000313" key="9">
    <source>
        <dbReference type="Proteomes" id="UP000193244"/>
    </source>
</evidence>
<keyword evidence="1 4" id="KW-0285">Flavoprotein</keyword>
<dbReference type="InterPro" id="IPR018394">
    <property type="entry name" value="DNA_photolyase_1_CS_C"/>
</dbReference>
<dbReference type="PROSITE" id="PS51645">
    <property type="entry name" value="PHR_CRY_ALPHA_BETA"/>
    <property type="match status" value="1"/>
</dbReference>
<organism evidence="8 9">
    <name type="scientific">Agreia pratensis</name>
    <dbReference type="NCBI Taxonomy" id="150121"/>
    <lineage>
        <taxon>Bacteria</taxon>
        <taxon>Bacillati</taxon>
        <taxon>Actinomycetota</taxon>
        <taxon>Actinomycetes</taxon>
        <taxon>Micrococcales</taxon>
        <taxon>Microbacteriaceae</taxon>
        <taxon>Agreia</taxon>
    </lineage>
</organism>
<dbReference type="Gene3D" id="1.10.579.10">
    <property type="entry name" value="DNA Cyclobutane Dipyrimidine Photolyase, subunit A, domain 3"/>
    <property type="match status" value="1"/>
</dbReference>
<reference evidence="9" key="1">
    <citation type="submission" date="2017-04" db="EMBL/GenBank/DDBJ databases">
        <authorList>
            <person name="Varghese N."/>
            <person name="Submissions S."/>
        </authorList>
    </citation>
    <scope>NUCLEOTIDE SEQUENCE [LARGE SCALE GENOMIC DNA]</scope>
    <source>
        <strain evidence="9">VKM Ac-2510</strain>
    </source>
</reference>
<feature type="binding site" evidence="4">
    <location>
        <position position="282"/>
    </location>
    <ligand>
        <name>FAD</name>
        <dbReference type="ChEBI" id="CHEBI:57692"/>
    </ligand>
</feature>
<feature type="site" description="Electron transfer via tryptophanyl radical" evidence="5">
    <location>
        <position position="370"/>
    </location>
</feature>
<comment type="cofactor">
    <cofactor evidence="4">
        <name>FAD</name>
        <dbReference type="ChEBI" id="CHEBI:57692"/>
    </cofactor>
    <text evidence="4">Binds 1 FAD per subunit.</text>
</comment>
<dbReference type="OrthoDB" id="9772484at2"/>
<dbReference type="PROSITE" id="PS00394">
    <property type="entry name" value="DNA_PHOTOLYASES_1_1"/>
    <property type="match status" value="1"/>
</dbReference>
<feature type="binding site" evidence="4">
    <location>
        <position position="225"/>
    </location>
    <ligand>
        <name>FAD</name>
        <dbReference type="ChEBI" id="CHEBI:57692"/>
    </ligand>
</feature>
<protein>
    <submittedName>
        <fullName evidence="8">Deoxyribodipyrimidine photo-lyase type I</fullName>
    </submittedName>
</protein>
<dbReference type="PRINTS" id="PR00147">
    <property type="entry name" value="DNAPHOTLYASE"/>
</dbReference>
<dbReference type="Proteomes" id="UP000193244">
    <property type="component" value="Unassembled WGS sequence"/>
</dbReference>
<dbReference type="Gene3D" id="3.40.50.620">
    <property type="entry name" value="HUPs"/>
    <property type="match status" value="1"/>
</dbReference>
<dbReference type="InterPro" id="IPR014729">
    <property type="entry name" value="Rossmann-like_a/b/a_fold"/>
</dbReference>
<comment type="similarity">
    <text evidence="6">Belongs to the DNA photolyase family.</text>
</comment>
<evidence type="ECO:0000256" key="6">
    <source>
        <dbReference type="RuleBase" id="RU004182"/>
    </source>
</evidence>
<dbReference type="GO" id="GO:0003677">
    <property type="term" value="F:DNA binding"/>
    <property type="evidence" value="ECO:0007669"/>
    <property type="project" value="TreeGrafter"/>
</dbReference>
<feature type="site" description="Electron transfer via tryptophanyl radical" evidence="5">
    <location>
        <position position="316"/>
    </location>
</feature>
<dbReference type="GO" id="GO:0003904">
    <property type="term" value="F:deoxyribodipyrimidine photo-lyase activity"/>
    <property type="evidence" value="ECO:0007669"/>
    <property type="project" value="TreeGrafter"/>
</dbReference>
<accession>A0A1X7IR82</accession>
<evidence type="ECO:0000313" key="8">
    <source>
        <dbReference type="EMBL" id="SMG17633.1"/>
    </source>
</evidence>
<feature type="binding site" evidence="4">
    <location>
        <begin position="383"/>
        <end position="385"/>
    </location>
    <ligand>
        <name>FAD</name>
        <dbReference type="ChEBI" id="CHEBI:57692"/>
    </ligand>
</feature>
<evidence type="ECO:0000256" key="2">
    <source>
        <dbReference type="ARBA" id="ARBA00022827"/>
    </source>
</evidence>
<dbReference type="InterPro" id="IPR036155">
    <property type="entry name" value="Crypto/Photolyase_N_sf"/>
</dbReference>
<dbReference type="GO" id="GO:0006139">
    <property type="term" value="P:nucleobase-containing compound metabolic process"/>
    <property type="evidence" value="ECO:0007669"/>
    <property type="project" value="UniProtKB-ARBA"/>
</dbReference>
<dbReference type="GO" id="GO:0009416">
    <property type="term" value="P:response to light stimulus"/>
    <property type="evidence" value="ECO:0007669"/>
    <property type="project" value="TreeGrafter"/>
</dbReference>
<dbReference type="Pfam" id="PF00875">
    <property type="entry name" value="DNA_photolyase"/>
    <property type="match status" value="1"/>
</dbReference>
<dbReference type="SUPFAM" id="SSF48173">
    <property type="entry name" value="Cryptochrome/photolyase FAD-binding domain"/>
    <property type="match status" value="1"/>
</dbReference>
<dbReference type="InterPro" id="IPR002081">
    <property type="entry name" value="Cryptochrome/DNA_photolyase_1"/>
</dbReference>
<name>A0A1X7IR82_9MICO</name>